<evidence type="ECO:0000256" key="2">
    <source>
        <dbReference type="ARBA" id="ARBA00022723"/>
    </source>
</evidence>
<feature type="binding site" evidence="7">
    <location>
        <position position="70"/>
    </location>
    <ligand>
        <name>Zn(2+)</name>
        <dbReference type="ChEBI" id="CHEBI:29105"/>
    </ligand>
</feature>
<keyword evidence="10" id="KW-1185">Reference proteome</keyword>
<evidence type="ECO:0000256" key="4">
    <source>
        <dbReference type="ARBA" id="ARBA00022808"/>
    </source>
</evidence>
<keyword evidence="5 7" id="KW-0862">Zinc</keyword>
<comment type="pathway">
    <text evidence="7">Amino-acid degradation; L-histidine degradation into L-glutamate; N-formimidoyl-L-glutamate from L-histidine: step 3/3.</text>
</comment>
<dbReference type="InterPro" id="IPR006680">
    <property type="entry name" value="Amidohydro-rel"/>
</dbReference>
<dbReference type="SUPFAM" id="SSF51338">
    <property type="entry name" value="Composite domain of metallo-dependent hydrolases"/>
    <property type="match status" value="2"/>
</dbReference>
<comment type="function">
    <text evidence="7">Catalyzes the hydrolytic cleavage of the carbon-nitrogen bond in imidazolone-5-propanoate to yield N-formimidoyl-L-glutamate. It is the third step in the universal histidine degradation pathway.</text>
</comment>
<comment type="catalytic activity">
    <reaction evidence="7">
        <text>4-imidazolone-5-propanoate + H2O = N-formimidoyl-L-glutamate</text>
        <dbReference type="Rhea" id="RHEA:23660"/>
        <dbReference type="ChEBI" id="CHEBI:15377"/>
        <dbReference type="ChEBI" id="CHEBI:58928"/>
        <dbReference type="ChEBI" id="CHEBI:77893"/>
        <dbReference type="EC" id="3.5.2.7"/>
    </reaction>
</comment>
<evidence type="ECO:0000256" key="1">
    <source>
        <dbReference type="ARBA" id="ARBA00012864"/>
    </source>
</evidence>
<dbReference type="Pfam" id="PF01979">
    <property type="entry name" value="Amidohydro_1"/>
    <property type="match status" value="1"/>
</dbReference>
<feature type="binding site" evidence="7">
    <location>
        <position position="68"/>
    </location>
    <ligand>
        <name>Zn(2+)</name>
        <dbReference type="ChEBI" id="CHEBI:29105"/>
    </ligand>
</feature>
<comment type="similarity">
    <text evidence="7">Belongs to the metallo-dependent hydrolases superfamily. HutI family.</text>
</comment>
<dbReference type="RefSeq" id="WP_253867200.1">
    <property type="nucleotide sequence ID" value="NZ_BAABHM010000011.1"/>
</dbReference>
<keyword evidence="3 7" id="KW-0378">Hydrolase</keyword>
<keyword evidence="7" id="KW-0963">Cytoplasm</keyword>
<feature type="binding site" evidence="7">
    <location>
        <position position="135"/>
    </location>
    <ligand>
        <name>N-formimidoyl-L-glutamate</name>
        <dbReference type="ChEBI" id="CHEBI:58928"/>
    </ligand>
</feature>
<keyword evidence="4 7" id="KW-0369">Histidine metabolism</keyword>
<comment type="cofactor">
    <cofactor evidence="7">
        <name>Zn(2+)</name>
        <dbReference type="ChEBI" id="CHEBI:29105"/>
    </cofactor>
    <cofactor evidence="7">
        <name>Fe(3+)</name>
        <dbReference type="ChEBI" id="CHEBI:29034"/>
    </cofactor>
    <text evidence="7">Binds 1 zinc or iron ion per subunit.</text>
</comment>
<dbReference type="InterPro" id="IPR011059">
    <property type="entry name" value="Metal-dep_hydrolase_composite"/>
</dbReference>
<dbReference type="HAMAP" id="MF_00372">
    <property type="entry name" value="HutI"/>
    <property type="match status" value="1"/>
</dbReference>
<feature type="binding site" evidence="7">
    <location>
        <position position="322"/>
    </location>
    <ligand>
        <name>Zn(2+)</name>
        <dbReference type="ChEBI" id="CHEBI:29105"/>
    </ligand>
</feature>
<keyword evidence="6 7" id="KW-0408">Iron</keyword>
<dbReference type="EMBL" id="BAABHM010000011">
    <property type="protein sequence ID" value="GAA4700850.1"/>
    <property type="molecule type" value="Genomic_DNA"/>
</dbReference>
<feature type="binding site" evidence="7">
    <location>
        <position position="231"/>
    </location>
    <ligand>
        <name>4-imidazolone-5-propanoate</name>
        <dbReference type="ChEBI" id="CHEBI:77893"/>
    </ligand>
</feature>
<keyword evidence="2 7" id="KW-0479">Metal-binding</keyword>
<dbReference type="PANTHER" id="PTHR42752:SF1">
    <property type="entry name" value="IMIDAZOLONEPROPIONASE-RELATED"/>
    <property type="match status" value="1"/>
</dbReference>
<dbReference type="Gene3D" id="2.30.40.10">
    <property type="entry name" value="Urease, subunit C, domain 1"/>
    <property type="match status" value="1"/>
</dbReference>
<evidence type="ECO:0000256" key="6">
    <source>
        <dbReference type="ARBA" id="ARBA00023004"/>
    </source>
</evidence>
<dbReference type="Proteomes" id="UP001500843">
    <property type="component" value="Unassembled WGS sequence"/>
</dbReference>
<feature type="binding site" evidence="7">
    <location>
        <position position="322"/>
    </location>
    <ligand>
        <name>Fe(3+)</name>
        <dbReference type="ChEBI" id="CHEBI:29034"/>
    </ligand>
</feature>
<feature type="binding site" evidence="7">
    <location>
        <position position="162"/>
    </location>
    <ligand>
        <name>4-imidazolone-5-propanoate</name>
        <dbReference type="ChEBI" id="CHEBI:77893"/>
    </ligand>
</feature>
<comment type="subcellular location">
    <subcellularLocation>
        <location evidence="7">Cytoplasm</location>
    </subcellularLocation>
</comment>
<organism evidence="9 10">
    <name type="scientific">Promicromonospora umidemergens</name>
    <dbReference type="NCBI Taxonomy" id="629679"/>
    <lineage>
        <taxon>Bacteria</taxon>
        <taxon>Bacillati</taxon>
        <taxon>Actinomycetota</taxon>
        <taxon>Actinomycetes</taxon>
        <taxon>Micrococcales</taxon>
        <taxon>Promicromonosporaceae</taxon>
        <taxon>Promicromonospora</taxon>
    </lineage>
</organism>
<sequence length="411" mass="42644">MSLLLTNIGELVTNDPEHGARLGVVPGAAVVVEAGRIAWTGPAAAAPAADTAVDLGRRCVLPGFVDSHSHTVFAGDRAPEFAARMTGEPYTGGGIATTVAATRAASEDVLRARSQALVREMLRQGTTTVEIKSGYGQEVATEARMLRIARELTPETTFLGAHTVPAEYADDRAGYVDLVTGPMLAACAPHARWIDVFCEPAAPTAFDEDEARTVLTAGIRAGLLARVHGNQLSAGPGVRLAVEVGAASVDHCTHLSDADVDALAGSWTSARWPDGGASDGGTDADAGTVATLLPAVEFSTRSPYPDARRLLAAGVPVALATDCNPGSGYSSSMSFVVALAVREMRMSPAEALWSATAGGAAALRRDDVGHLRVGARADLTVLDAPSHLYLAYRPGVPLVHEVWKDGAQAWP</sequence>
<proteinExistence type="inferred from homology"/>
<feature type="binding site" evidence="7">
    <location>
        <position position="327"/>
    </location>
    <ligand>
        <name>4-imidazolone-5-propanoate</name>
        <dbReference type="ChEBI" id="CHEBI:77893"/>
    </ligand>
</feature>
<feature type="binding site" evidence="7">
    <location>
        <position position="68"/>
    </location>
    <ligand>
        <name>Fe(3+)</name>
        <dbReference type="ChEBI" id="CHEBI:29034"/>
    </ligand>
</feature>
<comment type="caution">
    <text evidence="9">The sequence shown here is derived from an EMBL/GenBank/DDBJ whole genome shotgun (WGS) entry which is preliminary data.</text>
</comment>
<protein>
    <recommendedName>
        <fullName evidence="1 7">Imidazolonepropionase</fullName>
        <ecNumber evidence="1 7">3.5.2.7</ecNumber>
    </recommendedName>
    <alternativeName>
        <fullName evidence="7">Imidazolone-5-propionate hydrolase</fullName>
    </alternativeName>
</protein>
<dbReference type="InterPro" id="IPR032466">
    <property type="entry name" value="Metal_Hydrolase"/>
</dbReference>
<dbReference type="SUPFAM" id="SSF51556">
    <property type="entry name" value="Metallo-dependent hydrolases"/>
    <property type="match status" value="1"/>
</dbReference>
<dbReference type="InterPro" id="IPR005920">
    <property type="entry name" value="HutI"/>
</dbReference>
<feature type="binding site" evidence="7">
    <location>
        <position position="70"/>
    </location>
    <ligand>
        <name>Fe(3+)</name>
        <dbReference type="ChEBI" id="CHEBI:29034"/>
    </ligand>
</feature>
<feature type="domain" description="Amidohydrolase-related" evidence="8">
    <location>
        <begin position="60"/>
        <end position="387"/>
    </location>
</feature>
<dbReference type="PANTHER" id="PTHR42752">
    <property type="entry name" value="IMIDAZOLONEPROPIONASE"/>
    <property type="match status" value="1"/>
</dbReference>
<feature type="binding site" evidence="7">
    <location>
        <position position="324"/>
    </location>
    <ligand>
        <name>N-formimidoyl-L-glutamate</name>
        <dbReference type="ChEBI" id="CHEBI:58928"/>
    </ligand>
</feature>
<gene>
    <name evidence="7 9" type="primary">hutI</name>
    <name evidence="9" type="ORF">GCM10023198_22220</name>
</gene>
<feature type="binding site" evidence="7">
    <location>
        <position position="326"/>
    </location>
    <ligand>
        <name>N-formimidoyl-L-glutamate</name>
        <dbReference type="ChEBI" id="CHEBI:58928"/>
    </ligand>
</feature>
<feature type="binding site" evidence="7">
    <location>
        <position position="135"/>
    </location>
    <ligand>
        <name>4-imidazolone-5-propanoate</name>
        <dbReference type="ChEBI" id="CHEBI:77893"/>
    </ligand>
</feature>
<evidence type="ECO:0000313" key="10">
    <source>
        <dbReference type="Proteomes" id="UP001500843"/>
    </source>
</evidence>
<evidence type="ECO:0000259" key="8">
    <source>
        <dbReference type="Pfam" id="PF01979"/>
    </source>
</evidence>
<dbReference type="Gene3D" id="3.20.20.140">
    <property type="entry name" value="Metal-dependent hydrolases"/>
    <property type="match status" value="1"/>
</dbReference>
<evidence type="ECO:0000256" key="5">
    <source>
        <dbReference type="ARBA" id="ARBA00022833"/>
    </source>
</evidence>
<feature type="binding site" evidence="7">
    <location>
        <position position="228"/>
    </location>
    <ligand>
        <name>Fe(3+)</name>
        <dbReference type="ChEBI" id="CHEBI:29034"/>
    </ligand>
</feature>
<dbReference type="EC" id="3.5.2.7" evidence="1 7"/>
<evidence type="ECO:0000256" key="3">
    <source>
        <dbReference type="ARBA" id="ARBA00022801"/>
    </source>
</evidence>
<accession>A0ABP8X5Y3</accession>
<feature type="binding site" evidence="7">
    <location>
        <position position="228"/>
    </location>
    <ligand>
        <name>Zn(2+)</name>
        <dbReference type="ChEBI" id="CHEBI:29105"/>
    </ligand>
</feature>
<reference evidence="10" key="1">
    <citation type="journal article" date="2019" name="Int. J. Syst. Evol. Microbiol.">
        <title>The Global Catalogue of Microorganisms (GCM) 10K type strain sequencing project: providing services to taxonomists for standard genome sequencing and annotation.</title>
        <authorList>
            <consortium name="The Broad Institute Genomics Platform"/>
            <consortium name="The Broad Institute Genome Sequencing Center for Infectious Disease"/>
            <person name="Wu L."/>
            <person name="Ma J."/>
        </authorList>
    </citation>
    <scope>NUCLEOTIDE SEQUENCE [LARGE SCALE GENOMIC DNA]</scope>
    <source>
        <strain evidence="10">JCM 17975</strain>
    </source>
</reference>
<name>A0ABP8X5Y3_9MICO</name>
<evidence type="ECO:0000256" key="7">
    <source>
        <dbReference type="HAMAP-Rule" id="MF_00372"/>
    </source>
</evidence>
<evidence type="ECO:0000313" key="9">
    <source>
        <dbReference type="EMBL" id="GAA4700850.1"/>
    </source>
</evidence>
<feature type="binding site" evidence="7">
    <location>
        <position position="77"/>
    </location>
    <ligand>
        <name>4-imidazolone-5-propanoate</name>
        <dbReference type="ChEBI" id="CHEBI:77893"/>
    </ligand>
</feature>